<sequence>VPIRIDLSLEKTERETTIESFAG</sequence>
<evidence type="ECO:0000313" key="2">
    <source>
        <dbReference type="Proteomes" id="UP000708208"/>
    </source>
</evidence>
<evidence type="ECO:0000313" key="1">
    <source>
        <dbReference type="EMBL" id="CAG7822956.1"/>
    </source>
</evidence>
<gene>
    <name evidence="1" type="ORF">AFUS01_LOCUS33196</name>
</gene>
<feature type="non-terminal residue" evidence="1">
    <location>
        <position position="1"/>
    </location>
</feature>
<organism evidence="1 2">
    <name type="scientific">Allacma fusca</name>
    <dbReference type="NCBI Taxonomy" id="39272"/>
    <lineage>
        <taxon>Eukaryota</taxon>
        <taxon>Metazoa</taxon>
        <taxon>Ecdysozoa</taxon>
        <taxon>Arthropoda</taxon>
        <taxon>Hexapoda</taxon>
        <taxon>Collembola</taxon>
        <taxon>Symphypleona</taxon>
        <taxon>Sminthuridae</taxon>
        <taxon>Allacma</taxon>
    </lineage>
</organism>
<accession>A0A8J2PPW5</accession>
<protein>
    <submittedName>
        <fullName evidence="1">Uncharacterized protein</fullName>
    </submittedName>
</protein>
<dbReference type="Proteomes" id="UP000708208">
    <property type="component" value="Unassembled WGS sequence"/>
</dbReference>
<proteinExistence type="predicted"/>
<dbReference type="EMBL" id="CAJVCH010527921">
    <property type="protein sequence ID" value="CAG7822956.1"/>
    <property type="molecule type" value="Genomic_DNA"/>
</dbReference>
<name>A0A8J2PPW5_9HEXA</name>
<reference evidence="1" key="1">
    <citation type="submission" date="2021-06" db="EMBL/GenBank/DDBJ databases">
        <authorList>
            <person name="Hodson N. C."/>
            <person name="Mongue J. A."/>
            <person name="Jaron S. K."/>
        </authorList>
    </citation>
    <scope>NUCLEOTIDE SEQUENCE</scope>
</reference>
<keyword evidence="2" id="KW-1185">Reference proteome</keyword>
<comment type="caution">
    <text evidence="1">The sequence shown here is derived from an EMBL/GenBank/DDBJ whole genome shotgun (WGS) entry which is preliminary data.</text>
</comment>
<dbReference type="AlphaFoldDB" id="A0A8J2PPW5"/>